<dbReference type="InterPro" id="IPR001611">
    <property type="entry name" value="Leu-rich_rpt"/>
</dbReference>
<dbReference type="InterPro" id="IPR003591">
    <property type="entry name" value="Leu-rich_rpt_typical-subtyp"/>
</dbReference>
<dbReference type="InterPro" id="IPR013210">
    <property type="entry name" value="LRR_N_plant-typ"/>
</dbReference>
<dbReference type="Gene3D" id="3.80.10.10">
    <property type="entry name" value="Ribonuclease Inhibitor"/>
    <property type="match status" value="8"/>
</dbReference>
<evidence type="ECO:0000256" key="9">
    <source>
        <dbReference type="ARBA" id="ARBA00023136"/>
    </source>
</evidence>
<feature type="domain" description="Leucine-rich repeat-containing N-terminal plant-type" evidence="13">
    <location>
        <begin position="36"/>
        <end position="73"/>
    </location>
</feature>
<organism evidence="14 15">
    <name type="scientific">Phaseolus coccineus</name>
    <name type="common">Scarlet runner bean</name>
    <name type="synonym">Phaseolus multiflorus</name>
    <dbReference type="NCBI Taxonomy" id="3886"/>
    <lineage>
        <taxon>Eukaryota</taxon>
        <taxon>Viridiplantae</taxon>
        <taxon>Streptophyta</taxon>
        <taxon>Embryophyta</taxon>
        <taxon>Tracheophyta</taxon>
        <taxon>Spermatophyta</taxon>
        <taxon>Magnoliopsida</taxon>
        <taxon>eudicotyledons</taxon>
        <taxon>Gunneridae</taxon>
        <taxon>Pentapetalae</taxon>
        <taxon>rosids</taxon>
        <taxon>fabids</taxon>
        <taxon>Fabales</taxon>
        <taxon>Fabaceae</taxon>
        <taxon>Papilionoideae</taxon>
        <taxon>50 kb inversion clade</taxon>
        <taxon>NPAAA clade</taxon>
        <taxon>indigoferoid/millettioid clade</taxon>
        <taxon>Phaseoleae</taxon>
        <taxon>Phaseolus</taxon>
    </lineage>
</organism>
<dbReference type="PANTHER" id="PTHR48061:SF2">
    <property type="entry name" value="RECEPTOR LIKE PROTEIN 30-LIKE"/>
    <property type="match status" value="1"/>
</dbReference>
<reference evidence="14 15" key="1">
    <citation type="submission" date="2024-01" db="EMBL/GenBank/DDBJ databases">
        <title>The genomes of 5 underutilized Papilionoideae crops provide insights into root nodulation and disease resistanc.</title>
        <authorList>
            <person name="Jiang F."/>
        </authorList>
    </citation>
    <scope>NUCLEOTIDE SEQUENCE [LARGE SCALE GENOMIC DNA]</scope>
    <source>
        <strain evidence="14">JINMINGXINNONG_FW02</strain>
        <tissue evidence="14">Leaves</tissue>
    </source>
</reference>
<dbReference type="Pfam" id="PF13855">
    <property type="entry name" value="LRR_8"/>
    <property type="match status" value="2"/>
</dbReference>
<dbReference type="PANTHER" id="PTHR48061">
    <property type="entry name" value="LEUCINE-RICH REPEAT RECEPTOR PROTEIN KINASE EMS1-LIKE-RELATED"/>
    <property type="match status" value="1"/>
</dbReference>
<keyword evidence="8 12" id="KW-1133">Transmembrane helix</keyword>
<accession>A0AAN9NJ83</accession>
<evidence type="ECO:0000256" key="2">
    <source>
        <dbReference type="ARBA" id="ARBA00009592"/>
    </source>
</evidence>
<dbReference type="FunFam" id="3.80.10.10:FF:000095">
    <property type="entry name" value="LRR receptor-like serine/threonine-protein kinase GSO1"/>
    <property type="match status" value="1"/>
</dbReference>
<dbReference type="Pfam" id="PF00560">
    <property type="entry name" value="LRR_1"/>
    <property type="match status" value="11"/>
</dbReference>
<keyword evidence="4" id="KW-0433">Leucine-rich repeat</keyword>
<evidence type="ECO:0000256" key="12">
    <source>
        <dbReference type="SAM" id="Phobius"/>
    </source>
</evidence>
<dbReference type="FunFam" id="3.80.10.10:FF:000041">
    <property type="entry name" value="LRR receptor-like serine/threonine-protein kinase ERECTA"/>
    <property type="match status" value="1"/>
</dbReference>
<evidence type="ECO:0000259" key="13">
    <source>
        <dbReference type="Pfam" id="PF08263"/>
    </source>
</evidence>
<evidence type="ECO:0000256" key="10">
    <source>
        <dbReference type="ARBA" id="ARBA00023170"/>
    </source>
</evidence>
<dbReference type="AlphaFoldDB" id="A0AAN9NJ83"/>
<keyword evidence="9 12" id="KW-0472">Membrane</keyword>
<name>A0AAN9NJ83_PHACN</name>
<dbReference type="InterPro" id="IPR032675">
    <property type="entry name" value="LRR_dom_sf"/>
</dbReference>
<keyword evidence="11" id="KW-0325">Glycoprotein</keyword>
<keyword evidence="3" id="KW-1003">Cell membrane</keyword>
<evidence type="ECO:0000313" key="14">
    <source>
        <dbReference type="EMBL" id="KAK7373951.1"/>
    </source>
</evidence>
<evidence type="ECO:0000256" key="4">
    <source>
        <dbReference type="ARBA" id="ARBA00022614"/>
    </source>
</evidence>
<evidence type="ECO:0000256" key="11">
    <source>
        <dbReference type="ARBA" id="ARBA00023180"/>
    </source>
</evidence>
<dbReference type="SMART" id="SM00369">
    <property type="entry name" value="LRR_TYP"/>
    <property type="match status" value="9"/>
</dbReference>
<evidence type="ECO:0000256" key="5">
    <source>
        <dbReference type="ARBA" id="ARBA00022692"/>
    </source>
</evidence>
<dbReference type="EMBL" id="JAYMYR010000003">
    <property type="protein sequence ID" value="KAK7373951.1"/>
    <property type="molecule type" value="Genomic_DNA"/>
</dbReference>
<evidence type="ECO:0000256" key="1">
    <source>
        <dbReference type="ARBA" id="ARBA00004251"/>
    </source>
</evidence>
<protein>
    <recommendedName>
        <fullName evidence="13">Leucine-rich repeat-containing N-terminal plant-type domain-containing protein</fullName>
    </recommendedName>
</protein>
<evidence type="ECO:0000256" key="6">
    <source>
        <dbReference type="ARBA" id="ARBA00022729"/>
    </source>
</evidence>
<dbReference type="Proteomes" id="UP001374584">
    <property type="component" value="Unassembled WGS sequence"/>
</dbReference>
<comment type="caution">
    <text evidence="14">The sequence shown here is derived from an EMBL/GenBank/DDBJ whole genome shotgun (WGS) entry which is preliminary data.</text>
</comment>
<feature type="transmembrane region" description="Helical" evidence="12">
    <location>
        <begin position="1043"/>
        <end position="1066"/>
    </location>
</feature>
<keyword evidence="7" id="KW-0677">Repeat</keyword>
<comment type="similarity">
    <text evidence="2">Belongs to the RLP family.</text>
</comment>
<keyword evidence="10" id="KW-0675">Receptor</keyword>
<keyword evidence="5 12" id="KW-0812">Transmembrane</keyword>
<dbReference type="SUPFAM" id="SSF52058">
    <property type="entry name" value="L domain-like"/>
    <property type="match status" value="3"/>
</dbReference>
<comment type="subcellular location">
    <subcellularLocation>
        <location evidence="1">Cell membrane</location>
        <topology evidence="1">Single-pass type I membrane protein</topology>
    </subcellularLocation>
</comment>
<keyword evidence="6" id="KW-0732">Signal</keyword>
<evidence type="ECO:0000256" key="8">
    <source>
        <dbReference type="ARBA" id="ARBA00022989"/>
    </source>
</evidence>
<evidence type="ECO:0000256" key="7">
    <source>
        <dbReference type="ARBA" id="ARBA00022737"/>
    </source>
</evidence>
<proteinExistence type="inferred from homology"/>
<evidence type="ECO:0000313" key="15">
    <source>
        <dbReference type="Proteomes" id="UP001374584"/>
    </source>
</evidence>
<dbReference type="GO" id="GO:0005886">
    <property type="term" value="C:plasma membrane"/>
    <property type="evidence" value="ECO:0007669"/>
    <property type="project" value="UniProtKB-SubCell"/>
</dbReference>
<sequence length="1107" mass="124930">MRIDQIFSHIFIPLCMIFLNINLNVATCHSLHHQQFLLLHLKENLLFNPATSKKLVYWNQSSDCCQWNGVTCSMGGVIGLDLSEEFIFGGLDNSSLFELEYLQRLNLAYNDFNSSIPLKFGKLKSLRYLNLSNAGFYGQIPSEISHLTNLIILDLSTPLTSQPILKLQNSNIAMFLQNLEKITELYLDGVKVSVEGKEWCHALSSLQKLEVLSMSSCNISGPIDSSLATLVKLSVIRLSLNNISSSVPKFFANFSNLNVLEISSCSLSGHFPKGIFQLQTLKVLDISNNRDLHGVLPNFLPDAVLHTMNLSNTNFSGKLPGAISNLKQLSLLDASNCQLIDTLPISLSELTQLVHLDLSFNRFTGPLPSFKMVKNLRYLSIFHNNLTGVITTTHFEGLENLLSINLGDNYLNGNIPMSLFTLLSLQELTLSHNQLDGLLDEFLNASSSKLELIDLSNNILHGPIPVSIFHIKGLRFLQLSDNEFNGTMRLDMVHRLQNLHTLGLSHNKLSVDVTLDDHDISSFPSMKYLLLGSCNLGKFPGFLRNQSQINALDLSNNHIEGKIPNWIWRFKYLIYLNLSNNFLTNMEGPFDDLNSNLYILDLHSNQLTGSVPTFTKYAAHLDYSNNKFSTAPLDMDKYVPFLYFLSLSENNFQGKIPESFCNLSSLRLLDLSYNSFNDLIPKCLMRRNSTLRVLNLAENKLKGYVSDTISSSCSLRVLNLNGNLLEGVIPNTLANCKSLQVLNLGNNLFEDRFPCFLRKISTLRVLILRSNKLNGPIACPRSTSNWEKLHIIDLASNNFIGILPGPVLRSLKQMKQCEAESHEKYGSLFFDMFDNVDTVSFTSLLLFFNKFLVIKLHKLLETEPYNVVDHILSYYAISNEYGCRYLDSVTVVNKALQMKLIKIPTIFTSLDLSSNHFEGSIPEELVSLRALNVLNLSHNTLSNHIPSSIGNLMNVESLDLSNNSLSGEIPHELVSLNFLEYLNLSFNHLWGEIPTGAQMQTFSSSSFEGNEGLCGPPLEDCTNDRRRHSSPTPVHEMYGSTDWNFLSVELGFIFGFGIVILPLILFECWRLLYWKHVDDLLYKLVPQLGFFYEHHRGQTYRSLRWTG</sequence>
<dbReference type="FunFam" id="3.80.10.10:FF:000213">
    <property type="entry name" value="Tyrosine-sulfated glycopeptide receptor 1"/>
    <property type="match status" value="1"/>
</dbReference>
<keyword evidence="15" id="KW-1185">Reference proteome</keyword>
<dbReference type="Pfam" id="PF08263">
    <property type="entry name" value="LRRNT_2"/>
    <property type="match status" value="1"/>
</dbReference>
<evidence type="ECO:0000256" key="3">
    <source>
        <dbReference type="ARBA" id="ARBA00022475"/>
    </source>
</evidence>
<gene>
    <name evidence="14" type="ORF">VNO80_07373</name>
</gene>
<dbReference type="InterPro" id="IPR046956">
    <property type="entry name" value="RLP23-like"/>
</dbReference>